<reference evidence="2 3" key="1">
    <citation type="submission" date="2019-08" db="EMBL/GenBank/DDBJ databases">
        <title>Bradyrhizobium hipponensis sp. nov., a rhizobium isolated from a Lupinus angustifolius root nodule in Tunisia.</title>
        <authorList>
            <person name="Off K."/>
            <person name="Rejili M."/>
            <person name="Mars M."/>
            <person name="Brachmann A."/>
            <person name="Marin M."/>
        </authorList>
    </citation>
    <scope>NUCLEOTIDE SEQUENCE [LARGE SCALE GENOMIC DNA]</scope>
    <source>
        <strain evidence="3">aSej3</strain>
    </source>
</reference>
<organism evidence="2 3">
    <name type="scientific">Bradyrhizobium hipponense</name>
    <dbReference type="NCBI Taxonomy" id="2605638"/>
    <lineage>
        <taxon>Bacteria</taxon>
        <taxon>Pseudomonadati</taxon>
        <taxon>Pseudomonadota</taxon>
        <taxon>Alphaproteobacteria</taxon>
        <taxon>Hyphomicrobiales</taxon>
        <taxon>Nitrobacteraceae</taxon>
        <taxon>Bradyrhizobium</taxon>
    </lineage>
</organism>
<feature type="chain" id="PRO_5024326970" evidence="1">
    <location>
        <begin position="22"/>
        <end position="136"/>
    </location>
</feature>
<gene>
    <name evidence="2" type="ORF">FXV83_38365</name>
</gene>
<dbReference type="EMBL" id="VSTH01000184">
    <property type="protein sequence ID" value="TYO61382.1"/>
    <property type="molecule type" value="Genomic_DNA"/>
</dbReference>
<keyword evidence="1" id="KW-0732">Signal</keyword>
<evidence type="ECO:0000313" key="2">
    <source>
        <dbReference type="EMBL" id="TYO61382.1"/>
    </source>
</evidence>
<feature type="signal peptide" evidence="1">
    <location>
        <begin position="1"/>
        <end position="21"/>
    </location>
</feature>
<dbReference type="AlphaFoldDB" id="A0A5S4YBP3"/>
<dbReference type="RefSeq" id="WP_148745113.1">
    <property type="nucleotide sequence ID" value="NZ_VSTH01000184.1"/>
</dbReference>
<dbReference type="Proteomes" id="UP000324797">
    <property type="component" value="Unassembled WGS sequence"/>
</dbReference>
<evidence type="ECO:0000313" key="3">
    <source>
        <dbReference type="Proteomes" id="UP000324797"/>
    </source>
</evidence>
<comment type="caution">
    <text evidence="2">The sequence shown here is derived from an EMBL/GenBank/DDBJ whole genome shotgun (WGS) entry which is preliminary data.</text>
</comment>
<protein>
    <submittedName>
        <fullName evidence="2">Uncharacterized protein</fullName>
    </submittedName>
</protein>
<name>A0A5S4YBP3_9BRAD</name>
<accession>A0A5S4YBP3</accession>
<evidence type="ECO:0000256" key="1">
    <source>
        <dbReference type="SAM" id="SignalP"/>
    </source>
</evidence>
<sequence>MSKRLLVLICLWIGLWSVARADDNKSFDFNAHKLTLSNGSDNKLWGWIELLNGSQIVGYIYVTETAPREPHLNSDKTYVVMDAPISLLDTLLNILRNEKPLRIRYSKFGNSQATAFLESTGAAALTGEAVRTLFNR</sequence>
<proteinExistence type="predicted"/>
<keyword evidence="3" id="KW-1185">Reference proteome</keyword>